<evidence type="ECO:0000256" key="1">
    <source>
        <dbReference type="SAM" id="MobiDB-lite"/>
    </source>
</evidence>
<dbReference type="Proteomes" id="UP000823775">
    <property type="component" value="Unassembled WGS sequence"/>
</dbReference>
<accession>A0ABS8W3E3</accession>
<evidence type="ECO:0000313" key="3">
    <source>
        <dbReference type="Proteomes" id="UP000823775"/>
    </source>
</evidence>
<dbReference type="EMBL" id="JACEIK010006684">
    <property type="protein sequence ID" value="MCE2056126.1"/>
    <property type="molecule type" value="Genomic_DNA"/>
</dbReference>
<feature type="region of interest" description="Disordered" evidence="1">
    <location>
        <begin position="1"/>
        <end position="29"/>
    </location>
</feature>
<evidence type="ECO:0000313" key="2">
    <source>
        <dbReference type="EMBL" id="MCE2056126.1"/>
    </source>
</evidence>
<sequence length="112" mass="12650">MRSALDGEGLGTSEQLPEDEGSDNRPMRKSSKLHAMALRLMADQVLNMEANELGFAIRVKSSWTKQNKEKRQLFSAFCNCEGFKTMVEANSRRKETRDRLLSNDKVEIGGVQ</sequence>
<name>A0ABS8W3E3_DATST</name>
<reference evidence="2 3" key="1">
    <citation type="journal article" date="2021" name="BMC Genomics">
        <title>Datura genome reveals duplications of psychoactive alkaloid biosynthetic genes and high mutation rate following tissue culture.</title>
        <authorList>
            <person name="Rajewski A."/>
            <person name="Carter-House D."/>
            <person name="Stajich J."/>
            <person name="Litt A."/>
        </authorList>
    </citation>
    <scope>NUCLEOTIDE SEQUENCE [LARGE SCALE GENOMIC DNA]</scope>
    <source>
        <strain evidence="2">AR-01</strain>
    </source>
</reference>
<organism evidence="2 3">
    <name type="scientific">Datura stramonium</name>
    <name type="common">Jimsonweed</name>
    <name type="synonym">Common thornapple</name>
    <dbReference type="NCBI Taxonomy" id="4076"/>
    <lineage>
        <taxon>Eukaryota</taxon>
        <taxon>Viridiplantae</taxon>
        <taxon>Streptophyta</taxon>
        <taxon>Embryophyta</taxon>
        <taxon>Tracheophyta</taxon>
        <taxon>Spermatophyta</taxon>
        <taxon>Magnoliopsida</taxon>
        <taxon>eudicotyledons</taxon>
        <taxon>Gunneridae</taxon>
        <taxon>Pentapetalae</taxon>
        <taxon>asterids</taxon>
        <taxon>lamiids</taxon>
        <taxon>Solanales</taxon>
        <taxon>Solanaceae</taxon>
        <taxon>Solanoideae</taxon>
        <taxon>Datureae</taxon>
        <taxon>Datura</taxon>
    </lineage>
</organism>
<comment type="caution">
    <text evidence="2">The sequence shown here is derived from an EMBL/GenBank/DDBJ whole genome shotgun (WGS) entry which is preliminary data.</text>
</comment>
<keyword evidence="3" id="KW-1185">Reference proteome</keyword>
<protein>
    <submittedName>
        <fullName evidence="2">Uncharacterized protein</fullName>
    </submittedName>
</protein>
<proteinExistence type="predicted"/>
<gene>
    <name evidence="2" type="ORF">HAX54_044094</name>
</gene>